<dbReference type="Proteomes" id="UP000734854">
    <property type="component" value="Unassembled WGS sequence"/>
</dbReference>
<feature type="transmembrane region" description="Helical" evidence="1">
    <location>
        <begin position="48"/>
        <end position="69"/>
    </location>
</feature>
<name>A0A8J5F6X2_ZINOF</name>
<gene>
    <name evidence="2" type="ORF">ZIOFF_063728</name>
</gene>
<reference evidence="2 3" key="1">
    <citation type="submission" date="2020-08" db="EMBL/GenBank/DDBJ databases">
        <title>Plant Genome Project.</title>
        <authorList>
            <person name="Zhang R.-G."/>
        </authorList>
    </citation>
    <scope>NUCLEOTIDE SEQUENCE [LARGE SCALE GENOMIC DNA]</scope>
    <source>
        <tissue evidence="2">Rhizome</tissue>
    </source>
</reference>
<evidence type="ECO:0000256" key="1">
    <source>
        <dbReference type="SAM" id="Phobius"/>
    </source>
</evidence>
<dbReference type="AlphaFoldDB" id="A0A8J5F6X2"/>
<proteinExistence type="predicted"/>
<evidence type="ECO:0000313" key="2">
    <source>
        <dbReference type="EMBL" id="KAG6480248.1"/>
    </source>
</evidence>
<comment type="caution">
    <text evidence="2">The sequence shown here is derived from an EMBL/GenBank/DDBJ whole genome shotgun (WGS) entry which is preliminary data.</text>
</comment>
<organism evidence="2 3">
    <name type="scientific">Zingiber officinale</name>
    <name type="common">Ginger</name>
    <name type="synonym">Amomum zingiber</name>
    <dbReference type="NCBI Taxonomy" id="94328"/>
    <lineage>
        <taxon>Eukaryota</taxon>
        <taxon>Viridiplantae</taxon>
        <taxon>Streptophyta</taxon>
        <taxon>Embryophyta</taxon>
        <taxon>Tracheophyta</taxon>
        <taxon>Spermatophyta</taxon>
        <taxon>Magnoliopsida</taxon>
        <taxon>Liliopsida</taxon>
        <taxon>Zingiberales</taxon>
        <taxon>Zingiberaceae</taxon>
        <taxon>Zingiber</taxon>
    </lineage>
</organism>
<sequence length="74" mass="8287">MKRPVRGSERQPIDVASLVKILLYCLDAVSLYFLVAKCLASLEKNDSLVKINAMIRTVIPFTAFILAIARDYCP</sequence>
<protein>
    <submittedName>
        <fullName evidence="2">Uncharacterized protein</fullName>
    </submittedName>
</protein>
<accession>A0A8J5F6X2</accession>
<dbReference type="EMBL" id="JACMSC010000017">
    <property type="protein sequence ID" value="KAG6480248.1"/>
    <property type="molecule type" value="Genomic_DNA"/>
</dbReference>
<evidence type="ECO:0000313" key="3">
    <source>
        <dbReference type="Proteomes" id="UP000734854"/>
    </source>
</evidence>
<keyword evidence="1" id="KW-1133">Transmembrane helix</keyword>
<feature type="transmembrane region" description="Helical" evidence="1">
    <location>
        <begin position="21"/>
        <end position="42"/>
    </location>
</feature>
<keyword evidence="1" id="KW-0812">Transmembrane</keyword>
<keyword evidence="3" id="KW-1185">Reference proteome</keyword>
<keyword evidence="1" id="KW-0472">Membrane</keyword>